<dbReference type="PANTHER" id="PTHR12854:SF7">
    <property type="entry name" value="ATAXIN-2 HOMOLOG"/>
    <property type="match status" value="1"/>
</dbReference>
<keyword evidence="4" id="KW-1185">Reference proteome</keyword>
<dbReference type="Pfam" id="PF14438">
    <property type="entry name" value="SM-ATX"/>
    <property type="match status" value="1"/>
</dbReference>
<evidence type="ECO:0000313" key="4">
    <source>
        <dbReference type="Proteomes" id="UP001443914"/>
    </source>
</evidence>
<dbReference type="InterPro" id="IPR045117">
    <property type="entry name" value="ATXN2-like"/>
</dbReference>
<evidence type="ECO:0000256" key="1">
    <source>
        <dbReference type="SAM" id="MobiDB-lite"/>
    </source>
</evidence>
<feature type="domain" description="LsmAD" evidence="2">
    <location>
        <begin position="221"/>
        <end position="292"/>
    </location>
</feature>
<name>A0AAW1IKU3_SAPOF</name>
<evidence type="ECO:0000259" key="2">
    <source>
        <dbReference type="SMART" id="SM01272"/>
    </source>
</evidence>
<comment type="caution">
    <text evidence="3">The sequence shown here is derived from an EMBL/GenBank/DDBJ whole genome shotgun (WGS) entry which is preliminary data.</text>
</comment>
<dbReference type="AlphaFoldDB" id="A0AAW1IKU3"/>
<dbReference type="GO" id="GO:0010494">
    <property type="term" value="C:cytoplasmic stress granule"/>
    <property type="evidence" value="ECO:0007669"/>
    <property type="project" value="TreeGrafter"/>
</dbReference>
<organism evidence="3 4">
    <name type="scientific">Saponaria officinalis</name>
    <name type="common">Common soapwort</name>
    <name type="synonym">Lychnis saponaria</name>
    <dbReference type="NCBI Taxonomy" id="3572"/>
    <lineage>
        <taxon>Eukaryota</taxon>
        <taxon>Viridiplantae</taxon>
        <taxon>Streptophyta</taxon>
        <taxon>Embryophyta</taxon>
        <taxon>Tracheophyta</taxon>
        <taxon>Spermatophyta</taxon>
        <taxon>Magnoliopsida</taxon>
        <taxon>eudicotyledons</taxon>
        <taxon>Gunneridae</taxon>
        <taxon>Pentapetalae</taxon>
        <taxon>Caryophyllales</taxon>
        <taxon>Caryophyllaceae</taxon>
        <taxon>Caryophylleae</taxon>
        <taxon>Saponaria</taxon>
    </lineage>
</organism>
<protein>
    <recommendedName>
        <fullName evidence="2">LsmAD domain-containing protein</fullName>
    </recommendedName>
</protein>
<dbReference type="EMBL" id="JBDFQZ010000009">
    <property type="protein sequence ID" value="KAK9690355.1"/>
    <property type="molecule type" value="Genomic_DNA"/>
</dbReference>
<dbReference type="Proteomes" id="UP001443914">
    <property type="component" value="Unassembled WGS sequence"/>
</dbReference>
<dbReference type="GO" id="GO:0003729">
    <property type="term" value="F:mRNA binding"/>
    <property type="evidence" value="ECO:0007669"/>
    <property type="project" value="TreeGrafter"/>
</dbReference>
<dbReference type="InterPro" id="IPR025852">
    <property type="entry name" value="SM_dom_ATX"/>
</dbReference>
<dbReference type="PANTHER" id="PTHR12854">
    <property type="entry name" value="ATAXIN 2-RELATED"/>
    <property type="match status" value="1"/>
</dbReference>
<gene>
    <name evidence="3" type="ORF">RND81_09G122200</name>
</gene>
<accession>A0AAW1IKU3</accession>
<dbReference type="GO" id="GO:0034063">
    <property type="term" value="P:stress granule assembly"/>
    <property type="evidence" value="ECO:0007669"/>
    <property type="project" value="TreeGrafter"/>
</dbReference>
<evidence type="ECO:0000313" key="3">
    <source>
        <dbReference type="EMBL" id="KAK9690355.1"/>
    </source>
</evidence>
<proteinExistence type="predicted"/>
<sequence>MNLQQAAYLRSSANGFSKHKVEPSNRVENKLQPWKSNPIGVIGSGITSGSKGAVSEILPRDRLVYMTTCLIGHPLDVQVNNGSIYSGIFHATNADTDFGIILKMARLKKDVSFRGKSSGTDLVSKAPTKTLIIPAHELVQVVAKDVAVTRDGLSNELHGDIQQDIMLDSYISQSRHVDIGRELEPWVPDEDAPRCAELDNIFDSPWSRRNWDQFKVNEALFGVHSTFNEELYTTKLEKGPQMRKLEEEARRIAREIEGEETYDLHLAEERGAYPHANFDLDEETKYSSVFRGFDDSGYADEDVVVDSHDIETFGDSSVPGFIRSFADVTSGKTGKGLEGGRVSSGLSSKDEFHTIKFSASQELYRSISQLSDSSENAVCGFKDDGREKENHIDVQGGKCSVKETVSISREEFQAANSDGRSTSSTSEIGAATLAPSAVALSPSSSVGSLSSEKSSLNPNAKEFRPNPNAKSFVPSRSLLRPVSPVNDASFYLPSTASSVPHMHGMPVGIGVGPSFAGHQPMLFNPQAATMQPQPPAYYPANGPQYGQQMIIGHPGQQVMYMPGYPAGREL</sequence>
<dbReference type="Pfam" id="PF06741">
    <property type="entry name" value="LsmAD"/>
    <property type="match status" value="1"/>
</dbReference>
<feature type="region of interest" description="Disordered" evidence="1">
    <location>
        <begin position="442"/>
        <end position="475"/>
    </location>
</feature>
<dbReference type="InterPro" id="IPR009604">
    <property type="entry name" value="LsmAD_domain"/>
</dbReference>
<feature type="compositionally biased region" description="Low complexity" evidence="1">
    <location>
        <begin position="442"/>
        <end position="456"/>
    </location>
</feature>
<dbReference type="SMART" id="SM01272">
    <property type="entry name" value="LsmAD"/>
    <property type="match status" value="1"/>
</dbReference>
<reference evidence="3" key="1">
    <citation type="submission" date="2024-03" db="EMBL/GenBank/DDBJ databases">
        <title>WGS assembly of Saponaria officinalis var. Norfolk2.</title>
        <authorList>
            <person name="Jenkins J."/>
            <person name="Shu S."/>
            <person name="Grimwood J."/>
            <person name="Barry K."/>
            <person name="Goodstein D."/>
            <person name="Schmutz J."/>
            <person name="Leebens-Mack J."/>
            <person name="Osbourn A."/>
        </authorList>
    </citation>
    <scope>NUCLEOTIDE SEQUENCE [LARGE SCALE GENOMIC DNA]</scope>
    <source>
        <strain evidence="3">JIC</strain>
    </source>
</reference>